<comment type="catalytic activity">
    <reaction evidence="1">
        <text>Random endo-hydrolysis of N-acetyl-beta-D-glucosaminide (1-&gt;4)-beta-linkages in chitin and chitodextrins.</text>
        <dbReference type="EC" id="3.2.1.14"/>
    </reaction>
</comment>
<evidence type="ECO:0000256" key="5">
    <source>
        <dbReference type="ARBA" id="ARBA00023024"/>
    </source>
</evidence>
<dbReference type="GO" id="GO:0008061">
    <property type="term" value="F:chitin binding"/>
    <property type="evidence" value="ECO:0007669"/>
    <property type="project" value="InterPro"/>
</dbReference>
<feature type="region of interest" description="Disordered" evidence="10">
    <location>
        <begin position="556"/>
        <end position="581"/>
    </location>
</feature>
<dbReference type="GO" id="GO:0006032">
    <property type="term" value="P:chitin catabolic process"/>
    <property type="evidence" value="ECO:0007669"/>
    <property type="project" value="UniProtKB-KW"/>
</dbReference>
<dbReference type="Gene3D" id="2.60.40.10">
    <property type="entry name" value="Immunoglobulins"/>
    <property type="match status" value="3"/>
</dbReference>
<dbReference type="InterPro" id="IPR029070">
    <property type="entry name" value="Chitinase_insertion_sf"/>
</dbReference>
<dbReference type="PANTHER" id="PTHR11177">
    <property type="entry name" value="CHITINASE"/>
    <property type="match status" value="1"/>
</dbReference>
<reference evidence="13 14" key="1">
    <citation type="submission" date="2018-11" db="EMBL/GenBank/DDBJ databases">
        <title>Genomic Encyclopedia of Type Strains, Phase IV (KMG-IV): sequencing the most valuable type-strain genomes for metagenomic binning, comparative biology and taxonomic classification.</title>
        <authorList>
            <person name="Goeker M."/>
        </authorList>
    </citation>
    <scope>NUCLEOTIDE SEQUENCE [LARGE SCALE GENOMIC DNA]</scope>
    <source>
        <strain evidence="13 14">DSM 21945</strain>
    </source>
</reference>
<feature type="chain" id="PRO_5017944833" description="chitinase" evidence="11">
    <location>
        <begin position="23"/>
        <end position="860"/>
    </location>
</feature>
<evidence type="ECO:0000256" key="11">
    <source>
        <dbReference type="SAM" id="SignalP"/>
    </source>
</evidence>
<dbReference type="GO" id="GO:0005576">
    <property type="term" value="C:extracellular region"/>
    <property type="evidence" value="ECO:0007669"/>
    <property type="project" value="InterPro"/>
</dbReference>
<dbReference type="GO" id="GO:0030246">
    <property type="term" value="F:carbohydrate binding"/>
    <property type="evidence" value="ECO:0007669"/>
    <property type="project" value="InterPro"/>
</dbReference>
<feature type="signal peptide" evidence="11">
    <location>
        <begin position="1"/>
        <end position="22"/>
    </location>
</feature>
<evidence type="ECO:0000256" key="4">
    <source>
        <dbReference type="ARBA" id="ARBA00022801"/>
    </source>
</evidence>
<evidence type="ECO:0000256" key="3">
    <source>
        <dbReference type="ARBA" id="ARBA00012729"/>
    </source>
</evidence>
<feature type="domain" description="GH18" evidence="12">
    <location>
        <begin position="160"/>
        <end position="559"/>
    </location>
</feature>
<dbReference type="InterPro" id="IPR003610">
    <property type="entry name" value="CBM5/12"/>
</dbReference>
<dbReference type="SUPFAM" id="SSF49299">
    <property type="entry name" value="PKD domain"/>
    <property type="match status" value="1"/>
</dbReference>
<dbReference type="CDD" id="cd02848">
    <property type="entry name" value="E_set_Chitinase_N"/>
    <property type="match status" value="1"/>
</dbReference>
<dbReference type="InterPro" id="IPR011583">
    <property type="entry name" value="Chitinase_II/V-like_cat"/>
</dbReference>
<dbReference type="CDD" id="cd06548">
    <property type="entry name" value="GH18_chitinase"/>
    <property type="match status" value="1"/>
</dbReference>
<dbReference type="Gene3D" id="2.10.10.20">
    <property type="entry name" value="Carbohydrate-binding module superfamily 5/12"/>
    <property type="match status" value="2"/>
</dbReference>
<dbReference type="InterPro" id="IPR036573">
    <property type="entry name" value="CBM_sf_5/12"/>
</dbReference>
<dbReference type="CDD" id="cd12215">
    <property type="entry name" value="ChiC_BD"/>
    <property type="match status" value="2"/>
</dbReference>
<sequence length="860" mass="90208">MHHRQQLLPALVAALLTTPALAAAPGKPSLDWMETSFALIEVDDAATAYQNLLTIHDSVSVPMAWTAYAGDGATRVQYLLNGAVVLEQSTSGGATQTGSANLSINKGGQYQLQVALCNDDGCTSSDAKTITVADTDGSHLDPITLNAGENNTPYTDQSGKVLGAYFVEWGVYGRAFPVDKIPAYNLNHLLYGFIPICGGDGINDSLKSIEGSFAALQRACAGRDDFKVALHDPFAALQKTQAGQTFASAYKGNFGQLMALKKAYPGLKILPSIGGWTLSDPFYFLGDAAKRKVFVDSVEEFIRTWKFFDGIDIDWEFPGGQGANPALGSPSDGATYQALMQELRAMLDRVQADTGRTLELTSAISAGPDKIAKVDYQATAQYMDHYFLMSYDFFGAFDTQNLGNQTALYAPANKPDTPYTTDKGVQAMLAQGVDPGKVVVGAAMYGRGWTGVSGYNDGDPFSGTATGAVKGTWEAGVVDYRQIANEYRATWQYGYDASAEAPYIFKADTGDLITYDDPRSVKAKGQYVLNHNLGGLFAWEIDADNGDILNAMNEGLGNGEGSGNQNHAPVARAGSDQSVTGPVTVTLSGSASSDADGDTLSFSWSQSSGPALTLAGTNSSALSITLPAVSATTGYGFTLTVSDGALESTDTVTLTNNPPAANQAPSVSLPAQVLAASNGAVTINATVSDEGEVSYQWSLADGLSAASLTSPALVLTAPSVSAQTSYSISLTVTDAEGLSSSASTTLVVSPAGSGCDASAPNAGNYPAWEASTVYTGGDKVSYQGLVWQAKYWTQGDTPSQADGPWALVSDVAQTWQAGVAYNGGDEVDHNGRHYRAQWWTKGEEPGVASVWVDIGQASCQ</sequence>
<dbReference type="Pfam" id="PF02839">
    <property type="entry name" value="CBM_5_12"/>
    <property type="match status" value="2"/>
</dbReference>
<dbReference type="Pfam" id="PF00801">
    <property type="entry name" value="PKD"/>
    <property type="match status" value="1"/>
</dbReference>
<dbReference type="InterPro" id="IPR014756">
    <property type="entry name" value="Ig_E-set"/>
</dbReference>
<keyword evidence="8" id="KW-0624">Polysaccharide degradation</keyword>
<keyword evidence="11" id="KW-0732">Signal</keyword>
<dbReference type="SUPFAM" id="SSF51445">
    <property type="entry name" value="(Trans)glycosidases"/>
    <property type="match status" value="1"/>
</dbReference>
<dbReference type="InterPro" id="IPR001223">
    <property type="entry name" value="Glyco_hydro18_cat"/>
</dbReference>
<dbReference type="SMART" id="SM00495">
    <property type="entry name" value="ChtBD3"/>
    <property type="match status" value="2"/>
</dbReference>
<evidence type="ECO:0000313" key="14">
    <source>
        <dbReference type="Proteomes" id="UP000268033"/>
    </source>
</evidence>
<dbReference type="EC" id="3.2.1.14" evidence="3"/>
<keyword evidence="7 9" id="KW-0326">Glycosidase</keyword>
<dbReference type="PROSITE" id="PS01095">
    <property type="entry name" value="GH18_1"/>
    <property type="match status" value="1"/>
</dbReference>
<dbReference type="InterPro" id="IPR013783">
    <property type="entry name" value="Ig-like_fold"/>
</dbReference>
<dbReference type="Proteomes" id="UP000268033">
    <property type="component" value="Unassembled WGS sequence"/>
</dbReference>
<dbReference type="GO" id="GO:0000272">
    <property type="term" value="P:polysaccharide catabolic process"/>
    <property type="evidence" value="ECO:0007669"/>
    <property type="project" value="UniProtKB-KW"/>
</dbReference>
<dbReference type="InterPro" id="IPR022409">
    <property type="entry name" value="PKD/Chitinase_dom"/>
</dbReference>
<evidence type="ECO:0000256" key="2">
    <source>
        <dbReference type="ARBA" id="ARBA00009121"/>
    </source>
</evidence>
<dbReference type="EMBL" id="RJUL01000007">
    <property type="protein sequence ID" value="ROQ24408.1"/>
    <property type="molecule type" value="Genomic_DNA"/>
</dbReference>
<evidence type="ECO:0000256" key="7">
    <source>
        <dbReference type="ARBA" id="ARBA00023295"/>
    </source>
</evidence>
<keyword evidence="6" id="KW-0119">Carbohydrate metabolism</keyword>
<dbReference type="SUPFAM" id="SSF81296">
    <property type="entry name" value="E set domains"/>
    <property type="match status" value="1"/>
</dbReference>
<comment type="caution">
    <text evidence="13">The sequence shown here is derived from an EMBL/GenBank/DDBJ whole genome shotgun (WGS) entry which is preliminary data.</text>
</comment>
<dbReference type="PROSITE" id="PS51910">
    <property type="entry name" value="GH18_2"/>
    <property type="match status" value="1"/>
</dbReference>
<proteinExistence type="inferred from homology"/>
<comment type="similarity">
    <text evidence="2">Belongs to the glycosyl hydrolase 18 family. Chitinase class II subfamily.</text>
</comment>
<dbReference type="InterPro" id="IPR001579">
    <property type="entry name" value="Glyco_hydro_18_chit_AS"/>
</dbReference>
<evidence type="ECO:0000256" key="1">
    <source>
        <dbReference type="ARBA" id="ARBA00000822"/>
    </source>
</evidence>
<evidence type="ECO:0000256" key="9">
    <source>
        <dbReference type="RuleBase" id="RU000489"/>
    </source>
</evidence>
<dbReference type="SUPFAM" id="SSF51055">
    <property type="entry name" value="Carbohydrate binding domain"/>
    <property type="match status" value="2"/>
</dbReference>
<dbReference type="SUPFAM" id="SSF54556">
    <property type="entry name" value="Chitinase insertion domain"/>
    <property type="match status" value="1"/>
</dbReference>
<dbReference type="InterPro" id="IPR017853">
    <property type="entry name" value="GH"/>
</dbReference>
<evidence type="ECO:0000256" key="8">
    <source>
        <dbReference type="ARBA" id="ARBA00023326"/>
    </source>
</evidence>
<dbReference type="Pfam" id="PF00704">
    <property type="entry name" value="Glyco_hydro_18"/>
    <property type="match status" value="1"/>
</dbReference>
<dbReference type="Pfam" id="PF22352">
    <property type="entry name" value="K319L-like_PKD"/>
    <property type="match status" value="1"/>
</dbReference>
<dbReference type="CDD" id="cd00146">
    <property type="entry name" value="PKD"/>
    <property type="match status" value="1"/>
</dbReference>
<dbReference type="InterPro" id="IPR000601">
    <property type="entry name" value="PKD_dom"/>
</dbReference>
<dbReference type="InterPro" id="IPR013540">
    <property type="entry name" value="ChitinaseA_N"/>
</dbReference>
<organism evidence="13 14">
    <name type="scientific">Gallaecimonas pentaromativorans</name>
    <dbReference type="NCBI Taxonomy" id="584787"/>
    <lineage>
        <taxon>Bacteria</taxon>
        <taxon>Pseudomonadati</taxon>
        <taxon>Pseudomonadota</taxon>
        <taxon>Gammaproteobacteria</taxon>
        <taxon>Enterobacterales</taxon>
        <taxon>Gallaecimonadaceae</taxon>
        <taxon>Gallaecimonas</taxon>
    </lineage>
</organism>
<dbReference type="Pfam" id="PF08329">
    <property type="entry name" value="ChitinaseA_N"/>
    <property type="match status" value="1"/>
</dbReference>
<protein>
    <recommendedName>
        <fullName evidence="3">chitinase</fullName>
        <ecNumber evidence="3">3.2.1.14</ecNumber>
    </recommendedName>
</protein>
<dbReference type="SMART" id="SM00636">
    <property type="entry name" value="Glyco_18"/>
    <property type="match status" value="1"/>
</dbReference>
<dbReference type="PANTHER" id="PTHR11177:SF317">
    <property type="entry name" value="CHITINASE 12-RELATED"/>
    <property type="match status" value="1"/>
</dbReference>
<dbReference type="RefSeq" id="WP_123422085.1">
    <property type="nucleotide sequence ID" value="NZ_RJUL01000007.1"/>
</dbReference>
<dbReference type="STRING" id="584787.GCA_001247655_00822"/>
<keyword evidence="5" id="KW-0146">Chitin degradation</keyword>
<name>A0A3N1P9J2_9GAMM</name>
<accession>A0A3N1P9J2</accession>
<evidence type="ECO:0000313" key="13">
    <source>
        <dbReference type="EMBL" id="ROQ24408.1"/>
    </source>
</evidence>
<dbReference type="InterPro" id="IPR050314">
    <property type="entry name" value="Glycosyl_Hydrlase_18"/>
</dbReference>
<evidence type="ECO:0000256" key="6">
    <source>
        <dbReference type="ARBA" id="ARBA00023277"/>
    </source>
</evidence>
<evidence type="ECO:0000259" key="12">
    <source>
        <dbReference type="PROSITE" id="PS51910"/>
    </source>
</evidence>
<dbReference type="GO" id="GO:0008843">
    <property type="term" value="F:endochitinase activity"/>
    <property type="evidence" value="ECO:0007669"/>
    <property type="project" value="UniProtKB-EC"/>
</dbReference>
<keyword evidence="14" id="KW-1185">Reference proteome</keyword>
<dbReference type="Gene3D" id="3.10.50.10">
    <property type="match status" value="1"/>
</dbReference>
<dbReference type="SMART" id="SM00089">
    <property type="entry name" value="PKD"/>
    <property type="match status" value="3"/>
</dbReference>
<dbReference type="AlphaFoldDB" id="A0A3N1P9J2"/>
<gene>
    <name evidence="13" type="ORF">EDC28_107291</name>
</gene>
<dbReference type="Gene3D" id="3.20.20.80">
    <property type="entry name" value="Glycosidases"/>
    <property type="match status" value="1"/>
</dbReference>
<keyword evidence="4 9" id="KW-0378">Hydrolase</keyword>
<evidence type="ECO:0000256" key="10">
    <source>
        <dbReference type="SAM" id="MobiDB-lite"/>
    </source>
</evidence>
<dbReference type="InterPro" id="IPR035986">
    <property type="entry name" value="PKD_dom_sf"/>
</dbReference>